<dbReference type="InterPro" id="IPR003594">
    <property type="entry name" value="HATPase_dom"/>
</dbReference>
<keyword evidence="8" id="KW-0418">Kinase</keyword>
<keyword evidence="11" id="KW-0472">Membrane</keyword>
<dbReference type="GO" id="GO:0005886">
    <property type="term" value="C:plasma membrane"/>
    <property type="evidence" value="ECO:0007669"/>
    <property type="project" value="UniProtKB-SubCell"/>
</dbReference>
<feature type="domain" description="Histidine kinase" evidence="12">
    <location>
        <begin position="59"/>
        <end position="273"/>
    </location>
</feature>
<dbReference type="Gene3D" id="3.30.565.10">
    <property type="entry name" value="Histidine kinase-like ATPase, C-terminal domain"/>
    <property type="match status" value="1"/>
</dbReference>
<dbReference type="InterPro" id="IPR036890">
    <property type="entry name" value="HATPase_C_sf"/>
</dbReference>
<dbReference type="SUPFAM" id="SSF47384">
    <property type="entry name" value="Homodimeric domain of signal transducing histidine kinase"/>
    <property type="match status" value="1"/>
</dbReference>
<dbReference type="FunFam" id="1.10.287.130:FF:000001">
    <property type="entry name" value="Two-component sensor histidine kinase"/>
    <property type="match status" value="1"/>
</dbReference>
<evidence type="ECO:0000256" key="8">
    <source>
        <dbReference type="ARBA" id="ARBA00022777"/>
    </source>
</evidence>
<dbReference type="InterPro" id="IPR050428">
    <property type="entry name" value="TCS_sensor_his_kinase"/>
</dbReference>
<evidence type="ECO:0000256" key="6">
    <source>
        <dbReference type="ARBA" id="ARBA00022679"/>
    </source>
</evidence>
<dbReference type="Proteomes" id="UP000035720">
    <property type="component" value="Unassembled WGS sequence"/>
</dbReference>
<name>A0A077M858_9MICO</name>
<dbReference type="Gene3D" id="1.10.287.130">
    <property type="match status" value="1"/>
</dbReference>
<evidence type="ECO:0000256" key="4">
    <source>
        <dbReference type="ARBA" id="ARBA00012438"/>
    </source>
</evidence>
<keyword evidence="5" id="KW-0597">Phosphoprotein</keyword>
<comment type="catalytic activity">
    <reaction evidence="1">
        <text>ATP + protein L-histidine = ADP + protein N-phospho-L-histidine.</text>
        <dbReference type="EC" id="2.7.13.3"/>
    </reaction>
</comment>
<dbReference type="Pfam" id="PF00512">
    <property type="entry name" value="HisKA"/>
    <property type="match status" value="1"/>
</dbReference>
<reference evidence="13 14" key="1">
    <citation type="journal article" date="2013" name="ISME J.">
        <title>A metabolic model for members of the genus Tetrasphaera involved in enhanced biological phosphorus removal.</title>
        <authorList>
            <person name="Kristiansen R."/>
            <person name="Nguyen H.T.T."/>
            <person name="Saunders A.M."/>
            <person name="Nielsen J.L."/>
            <person name="Wimmer R."/>
            <person name="Le V.Q."/>
            <person name="McIlroy S.J."/>
            <person name="Petrovski S."/>
            <person name="Seviour R.J."/>
            <person name="Calteau A."/>
            <person name="Nielsen K.L."/>
            <person name="Nielsen P.H."/>
        </authorList>
    </citation>
    <scope>NUCLEOTIDE SEQUENCE [LARGE SCALE GENOMIC DNA]</scope>
    <source>
        <strain evidence="13 14">Ben 74</strain>
    </source>
</reference>
<dbReference type="InterPro" id="IPR005467">
    <property type="entry name" value="His_kinase_dom"/>
</dbReference>
<keyword evidence="9" id="KW-1133">Transmembrane helix</keyword>
<dbReference type="InterPro" id="IPR004358">
    <property type="entry name" value="Sig_transdc_His_kin-like_C"/>
</dbReference>
<dbReference type="GO" id="GO:0005509">
    <property type="term" value="F:calcium ion binding"/>
    <property type="evidence" value="ECO:0007669"/>
    <property type="project" value="UniProtKB-ARBA"/>
</dbReference>
<evidence type="ECO:0000256" key="10">
    <source>
        <dbReference type="ARBA" id="ARBA00023012"/>
    </source>
</evidence>
<dbReference type="CDD" id="cd00075">
    <property type="entry name" value="HATPase"/>
    <property type="match status" value="1"/>
</dbReference>
<keyword evidence="10" id="KW-0902">Two-component regulatory system</keyword>
<evidence type="ECO:0000256" key="11">
    <source>
        <dbReference type="ARBA" id="ARBA00023136"/>
    </source>
</evidence>
<evidence type="ECO:0000259" key="12">
    <source>
        <dbReference type="PROSITE" id="PS50109"/>
    </source>
</evidence>
<dbReference type="PANTHER" id="PTHR45436">
    <property type="entry name" value="SENSOR HISTIDINE KINASE YKOH"/>
    <property type="match status" value="1"/>
</dbReference>
<dbReference type="SMART" id="SM00388">
    <property type="entry name" value="HisKA"/>
    <property type="match status" value="1"/>
</dbReference>
<organism evidence="13 14">
    <name type="scientific">Nostocoides jenkinsii Ben 74</name>
    <dbReference type="NCBI Taxonomy" id="1193518"/>
    <lineage>
        <taxon>Bacteria</taxon>
        <taxon>Bacillati</taxon>
        <taxon>Actinomycetota</taxon>
        <taxon>Actinomycetes</taxon>
        <taxon>Micrococcales</taxon>
        <taxon>Intrasporangiaceae</taxon>
        <taxon>Nostocoides</taxon>
    </lineage>
</organism>
<evidence type="ECO:0000256" key="1">
    <source>
        <dbReference type="ARBA" id="ARBA00000085"/>
    </source>
</evidence>
<dbReference type="SMART" id="SM00387">
    <property type="entry name" value="HATPase_c"/>
    <property type="match status" value="1"/>
</dbReference>
<evidence type="ECO:0000256" key="2">
    <source>
        <dbReference type="ARBA" id="ARBA00001968"/>
    </source>
</evidence>
<sequence length="275" mass="29443">MRLDSGEVALAERVAATDTDPGTEVGQVGLALNGMLDNVDHALQARQESEMRVRQFVADASHELRTPLASIRGYAELSRRESDPVPATVVHALGRVESEALRMQGLVEDLLLLARLDAGRPLAHEPVDLTLLAMDAVGDARAASPDHRWELNLPDEPVDVPGDQARLHQVIANLLANARTHTPVGTRIETSLRQGPGKVILAVTDDGPGIPEELQRNVFERFVRGDEARNRASGSTGLGLSIVAAVTAAHGGRVGLESRPGRTSFIVELPSAEMI</sequence>
<comment type="subcellular location">
    <subcellularLocation>
        <location evidence="3">Cell membrane</location>
    </subcellularLocation>
</comment>
<dbReference type="InterPro" id="IPR036097">
    <property type="entry name" value="HisK_dim/P_sf"/>
</dbReference>
<dbReference type="EMBL" id="CAJC01000048">
    <property type="protein sequence ID" value="CCI52080.1"/>
    <property type="molecule type" value="Genomic_DNA"/>
</dbReference>
<dbReference type="PROSITE" id="PS50109">
    <property type="entry name" value="HIS_KIN"/>
    <property type="match status" value="1"/>
</dbReference>
<gene>
    <name evidence="13" type="ORF">BN13_1410001</name>
</gene>
<keyword evidence="7" id="KW-0812">Transmembrane</keyword>
<comment type="cofactor">
    <cofactor evidence="2">
        <name>a divalent metal cation</name>
        <dbReference type="ChEBI" id="CHEBI:60240"/>
    </cofactor>
</comment>
<evidence type="ECO:0000256" key="9">
    <source>
        <dbReference type="ARBA" id="ARBA00022989"/>
    </source>
</evidence>
<evidence type="ECO:0000313" key="14">
    <source>
        <dbReference type="Proteomes" id="UP000035720"/>
    </source>
</evidence>
<dbReference type="CDD" id="cd00082">
    <property type="entry name" value="HisKA"/>
    <property type="match status" value="1"/>
</dbReference>
<dbReference type="STRING" id="1193518.BN13_1410001"/>
<evidence type="ECO:0000256" key="7">
    <source>
        <dbReference type="ARBA" id="ARBA00022692"/>
    </source>
</evidence>
<dbReference type="InterPro" id="IPR003661">
    <property type="entry name" value="HisK_dim/P_dom"/>
</dbReference>
<dbReference type="FunFam" id="3.30.565.10:FF:000006">
    <property type="entry name" value="Sensor histidine kinase WalK"/>
    <property type="match status" value="1"/>
</dbReference>
<dbReference type="EC" id="2.7.13.3" evidence="4"/>
<evidence type="ECO:0000256" key="3">
    <source>
        <dbReference type="ARBA" id="ARBA00004236"/>
    </source>
</evidence>
<dbReference type="Pfam" id="PF02518">
    <property type="entry name" value="HATPase_c"/>
    <property type="match status" value="1"/>
</dbReference>
<protein>
    <recommendedName>
        <fullName evidence="4">histidine kinase</fullName>
        <ecNumber evidence="4">2.7.13.3</ecNumber>
    </recommendedName>
</protein>
<comment type="caution">
    <text evidence="13">The sequence shown here is derived from an EMBL/GenBank/DDBJ whole genome shotgun (WGS) entry which is preliminary data.</text>
</comment>
<dbReference type="PRINTS" id="PR00344">
    <property type="entry name" value="BCTRLSENSOR"/>
</dbReference>
<evidence type="ECO:0000313" key="13">
    <source>
        <dbReference type="EMBL" id="CCI52080.1"/>
    </source>
</evidence>
<accession>A0A077M858</accession>
<keyword evidence="14" id="KW-1185">Reference proteome</keyword>
<dbReference type="PANTHER" id="PTHR45436:SF5">
    <property type="entry name" value="SENSOR HISTIDINE KINASE TRCS"/>
    <property type="match status" value="1"/>
</dbReference>
<keyword evidence="6 13" id="KW-0808">Transferase</keyword>
<proteinExistence type="predicted"/>
<dbReference type="GO" id="GO:0000155">
    <property type="term" value="F:phosphorelay sensor kinase activity"/>
    <property type="evidence" value="ECO:0007669"/>
    <property type="project" value="InterPro"/>
</dbReference>
<dbReference type="AlphaFoldDB" id="A0A077M858"/>
<evidence type="ECO:0000256" key="5">
    <source>
        <dbReference type="ARBA" id="ARBA00022553"/>
    </source>
</evidence>
<dbReference type="SUPFAM" id="SSF55874">
    <property type="entry name" value="ATPase domain of HSP90 chaperone/DNA topoisomerase II/histidine kinase"/>
    <property type="match status" value="1"/>
</dbReference>